<dbReference type="Proteomes" id="UP000245845">
    <property type="component" value="Unassembled WGS sequence"/>
</dbReference>
<name>A0A2Y9BJF8_9FIRM</name>
<organism evidence="1 2">
    <name type="scientific">Faecalicatena orotica</name>
    <dbReference type="NCBI Taxonomy" id="1544"/>
    <lineage>
        <taxon>Bacteria</taxon>
        <taxon>Bacillati</taxon>
        <taxon>Bacillota</taxon>
        <taxon>Clostridia</taxon>
        <taxon>Lachnospirales</taxon>
        <taxon>Lachnospiraceae</taxon>
        <taxon>Faecalicatena</taxon>
    </lineage>
</organism>
<sequence length="247" mass="28844">MEQRKRLGGNSGAGYYTSWEKSKDNGCIYCGSVATTREHIPSKAFLIEPYPENLATIPACFECNNGYSEDEKYLSCFLDVLRSQVYADYHQQEQTIVRLEKDEKLHKTLKEQIEKKDVKVYYNPDEERMLRILFKLARCHAGFEFDHINFDDVKAKIWYEFAFNISDEVMLGFNEIPEMDKAPEVGSRGVFVPFIAQNVKTGEVMALAFWNVVQDEQYRYQVYLNSEGQITVKLVIFEFLYCEVVFE</sequence>
<keyword evidence="2" id="KW-1185">Reference proteome</keyword>
<dbReference type="RefSeq" id="WP_109733411.1">
    <property type="nucleotide sequence ID" value="NZ_QGDL01000017.1"/>
</dbReference>
<reference evidence="1 2" key="1">
    <citation type="submission" date="2018-05" db="EMBL/GenBank/DDBJ databases">
        <title>The Hungate 1000. A catalogue of reference genomes from the rumen microbiome.</title>
        <authorList>
            <person name="Kelly W."/>
        </authorList>
    </citation>
    <scope>NUCLEOTIDE SEQUENCE [LARGE SCALE GENOMIC DNA]</scope>
    <source>
        <strain evidence="1 2">NLAE-zl-C242</strain>
    </source>
</reference>
<evidence type="ECO:0000313" key="2">
    <source>
        <dbReference type="Proteomes" id="UP000245845"/>
    </source>
</evidence>
<accession>A0A2Y9BJF8</accession>
<protein>
    <recommendedName>
        <fullName evidence="3">HNH endonuclease</fullName>
    </recommendedName>
</protein>
<comment type="caution">
    <text evidence="1">The sequence shown here is derived from an EMBL/GenBank/DDBJ whole genome shotgun (WGS) entry which is preliminary data.</text>
</comment>
<dbReference type="AlphaFoldDB" id="A0A2Y9BJF8"/>
<dbReference type="OrthoDB" id="9757976at2"/>
<evidence type="ECO:0000313" key="1">
    <source>
        <dbReference type="EMBL" id="PWJ22728.1"/>
    </source>
</evidence>
<evidence type="ECO:0008006" key="3">
    <source>
        <dbReference type="Google" id="ProtNLM"/>
    </source>
</evidence>
<proteinExistence type="predicted"/>
<dbReference type="EMBL" id="QGDL01000017">
    <property type="protein sequence ID" value="PWJ22728.1"/>
    <property type="molecule type" value="Genomic_DNA"/>
</dbReference>
<gene>
    <name evidence="1" type="ORF">A8806_11768</name>
</gene>